<comment type="caution">
    <text evidence="2">The sequence shown here is derived from an EMBL/GenBank/DDBJ whole genome shotgun (WGS) entry which is preliminary data.</text>
</comment>
<feature type="compositionally biased region" description="Acidic residues" evidence="1">
    <location>
        <begin position="118"/>
        <end position="130"/>
    </location>
</feature>
<organism evidence="2 3">
    <name type="scientific">Mycoemilia scoparia</name>
    <dbReference type="NCBI Taxonomy" id="417184"/>
    <lineage>
        <taxon>Eukaryota</taxon>
        <taxon>Fungi</taxon>
        <taxon>Fungi incertae sedis</taxon>
        <taxon>Zoopagomycota</taxon>
        <taxon>Kickxellomycotina</taxon>
        <taxon>Kickxellomycetes</taxon>
        <taxon>Kickxellales</taxon>
        <taxon>Kickxellaceae</taxon>
        <taxon>Mycoemilia</taxon>
    </lineage>
</organism>
<feature type="region of interest" description="Disordered" evidence="1">
    <location>
        <begin position="113"/>
        <end position="140"/>
    </location>
</feature>
<evidence type="ECO:0000313" key="2">
    <source>
        <dbReference type="EMBL" id="KAJ1911139.1"/>
    </source>
</evidence>
<feature type="compositionally biased region" description="Polar residues" evidence="1">
    <location>
        <begin position="211"/>
        <end position="224"/>
    </location>
</feature>
<sequence length="235" mass="25861">MSSLSNPQAFKNSQEKLSPCSTMIHPNQSKTEVTQLGSNTSMDVHTSGEENTTSGIAHINGHSQHCENERKVVKKVQFANPVSTCFDDDSNAPNIKDCDANFKICGPPKIFYINSDDSSSEDDSSDEDDPSTFNQKSNVGFYRLGSNTSGILHSSEEESGVIDDGQKDKVELIKYSYTSSFSSSNHDHQDYRTLHTIPEKEEPSDSDQDLDSNTNDLLDPQISSARPDKGKSRAL</sequence>
<proteinExistence type="predicted"/>
<reference evidence="2" key="1">
    <citation type="submission" date="2022-07" db="EMBL/GenBank/DDBJ databases">
        <title>Phylogenomic reconstructions and comparative analyses of Kickxellomycotina fungi.</title>
        <authorList>
            <person name="Reynolds N.K."/>
            <person name="Stajich J.E."/>
            <person name="Barry K."/>
            <person name="Grigoriev I.V."/>
            <person name="Crous P."/>
            <person name="Smith M.E."/>
        </authorList>
    </citation>
    <scope>NUCLEOTIDE SEQUENCE</scope>
    <source>
        <strain evidence="2">NBRC 100468</strain>
    </source>
</reference>
<dbReference type="Proteomes" id="UP001150538">
    <property type="component" value="Unassembled WGS sequence"/>
</dbReference>
<feature type="compositionally biased region" description="Basic and acidic residues" evidence="1">
    <location>
        <begin position="185"/>
        <end position="203"/>
    </location>
</feature>
<evidence type="ECO:0000313" key="3">
    <source>
        <dbReference type="Proteomes" id="UP001150538"/>
    </source>
</evidence>
<gene>
    <name evidence="2" type="ORF">H4219_006033</name>
</gene>
<feature type="compositionally biased region" description="Basic and acidic residues" evidence="1">
    <location>
        <begin position="226"/>
        <end position="235"/>
    </location>
</feature>
<evidence type="ECO:0000256" key="1">
    <source>
        <dbReference type="SAM" id="MobiDB-lite"/>
    </source>
</evidence>
<protein>
    <submittedName>
        <fullName evidence="2">Uncharacterized protein</fullName>
    </submittedName>
</protein>
<accession>A0A9W8DNT0</accession>
<name>A0A9W8DNT0_9FUNG</name>
<dbReference type="EMBL" id="JANBPU010000483">
    <property type="protein sequence ID" value="KAJ1911139.1"/>
    <property type="molecule type" value="Genomic_DNA"/>
</dbReference>
<feature type="region of interest" description="Disordered" evidence="1">
    <location>
        <begin position="1"/>
        <end position="26"/>
    </location>
</feature>
<feature type="region of interest" description="Disordered" evidence="1">
    <location>
        <begin position="180"/>
        <end position="235"/>
    </location>
</feature>
<keyword evidence="3" id="KW-1185">Reference proteome</keyword>
<dbReference type="AlphaFoldDB" id="A0A9W8DNT0"/>